<reference evidence="1 2" key="1">
    <citation type="journal article" date="2015" name="G3 (Bethesda)">
        <title>Insights into Ongoing Evolution of the Hexachlorocyclohexane Catabolic Pathway from Comparative Genomics of Ten Sphingomonadaceae Strains.</title>
        <authorList>
            <person name="Pearce S.L."/>
            <person name="Oakeshott J.G."/>
            <person name="Pandey G."/>
        </authorList>
    </citation>
    <scope>NUCLEOTIDE SEQUENCE [LARGE SCALE GENOMIC DNA]</scope>
    <source>
        <strain evidence="1 2">LL01</strain>
    </source>
</reference>
<name>A0A0J7Y4V6_9SPHN</name>
<proteinExistence type="predicted"/>
<organism evidence="1 2">
    <name type="scientific">Sphingobium cupriresistens LL01</name>
    <dbReference type="NCBI Taxonomy" id="1420583"/>
    <lineage>
        <taxon>Bacteria</taxon>
        <taxon>Pseudomonadati</taxon>
        <taxon>Pseudomonadota</taxon>
        <taxon>Alphaproteobacteria</taxon>
        <taxon>Sphingomonadales</taxon>
        <taxon>Sphingomonadaceae</taxon>
        <taxon>Sphingobium</taxon>
    </lineage>
</organism>
<sequence length="144" mass="15547">MPTADTAARDYTAAETTAYEAYLSAVAEHNIVCARPAATTRDKMDAATAQMNAFSRFCEIAGFPNPSTRSPADIAKIESLNAEIGEINEAVRSAWSMLVAVDAMDVIQRIPAETRHHDEFQASFTLLSDAGVILRGILRKADGE</sequence>
<evidence type="ECO:0000313" key="2">
    <source>
        <dbReference type="Proteomes" id="UP000052232"/>
    </source>
</evidence>
<dbReference type="EMBL" id="JACT01000001">
    <property type="protein sequence ID" value="KMS58692.1"/>
    <property type="molecule type" value="Genomic_DNA"/>
</dbReference>
<comment type="caution">
    <text evidence="1">The sequence shown here is derived from an EMBL/GenBank/DDBJ whole genome shotgun (WGS) entry which is preliminary data.</text>
</comment>
<dbReference type="RefSeq" id="WP_066600159.1">
    <property type="nucleotide sequence ID" value="NZ_KQ130434.1"/>
</dbReference>
<accession>A0A0J7Y4V6</accession>
<dbReference type="AlphaFoldDB" id="A0A0J7Y4V6"/>
<protein>
    <submittedName>
        <fullName evidence="1">Uncharacterized protein</fullName>
    </submittedName>
</protein>
<evidence type="ECO:0000313" key="1">
    <source>
        <dbReference type="EMBL" id="KMS58692.1"/>
    </source>
</evidence>
<dbReference type="STRING" id="1420583.V473_02590"/>
<dbReference type="PATRIC" id="fig|1420583.3.peg.519"/>
<keyword evidence="2" id="KW-1185">Reference proteome</keyword>
<dbReference type="Proteomes" id="UP000052232">
    <property type="component" value="Unassembled WGS sequence"/>
</dbReference>
<gene>
    <name evidence="1" type="ORF">V473_02590</name>
</gene>